<evidence type="ECO:0000313" key="4">
    <source>
        <dbReference type="EMBL" id="MBB6430908.1"/>
    </source>
</evidence>
<proteinExistence type="inferred from homology"/>
<gene>
    <name evidence="4" type="ORF">HNQ40_002714</name>
</gene>
<dbReference type="AlphaFoldDB" id="A0A7X0LMD4"/>
<dbReference type="Pfam" id="PF00535">
    <property type="entry name" value="Glycos_transf_2"/>
    <property type="match status" value="1"/>
</dbReference>
<reference evidence="4 5" key="1">
    <citation type="submission" date="2020-08" db="EMBL/GenBank/DDBJ databases">
        <title>Genomic Encyclopedia of Type Strains, Phase IV (KMG-IV): sequencing the most valuable type-strain genomes for metagenomic binning, comparative biology and taxonomic classification.</title>
        <authorList>
            <person name="Goeker M."/>
        </authorList>
    </citation>
    <scope>NUCLEOTIDE SEQUENCE [LARGE SCALE GENOMIC DNA]</scope>
    <source>
        <strain evidence="4 5">DSM 103725</strain>
    </source>
</reference>
<dbReference type="Proteomes" id="UP000541810">
    <property type="component" value="Unassembled WGS sequence"/>
</dbReference>
<keyword evidence="5" id="KW-1185">Reference proteome</keyword>
<dbReference type="InterPro" id="IPR029044">
    <property type="entry name" value="Nucleotide-diphossugar_trans"/>
</dbReference>
<evidence type="ECO:0000259" key="3">
    <source>
        <dbReference type="Pfam" id="PF00535"/>
    </source>
</evidence>
<comment type="caution">
    <text evidence="4">The sequence shown here is derived from an EMBL/GenBank/DDBJ whole genome shotgun (WGS) entry which is preliminary data.</text>
</comment>
<comment type="similarity">
    <text evidence="1">Belongs to the glycosyltransferase 2 family. WaaE/KdtX subfamily.</text>
</comment>
<feature type="region of interest" description="Disordered" evidence="2">
    <location>
        <begin position="258"/>
        <end position="277"/>
    </location>
</feature>
<dbReference type="EMBL" id="JACHGY010000001">
    <property type="protein sequence ID" value="MBB6430908.1"/>
    <property type="molecule type" value="Genomic_DNA"/>
</dbReference>
<dbReference type="Gene3D" id="3.90.550.10">
    <property type="entry name" value="Spore Coat Polysaccharide Biosynthesis Protein SpsA, Chain A"/>
    <property type="match status" value="1"/>
</dbReference>
<dbReference type="EC" id="2.4.1.-" evidence="4"/>
<dbReference type="InterPro" id="IPR001173">
    <property type="entry name" value="Glyco_trans_2-like"/>
</dbReference>
<keyword evidence="4" id="KW-0328">Glycosyltransferase</keyword>
<name>A0A7X0LMD4_9BACT</name>
<dbReference type="PANTHER" id="PTHR43630">
    <property type="entry name" value="POLY-BETA-1,6-N-ACETYL-D-GLUCOSAMINE SYNTHASE"/>
    <property type="match status" value="1"/>
</dbReference>
<dbReference type="CDD" id="cd02511">
    <property type="entry name" value="Beta4Glucosyltransferase"/>
    <property type="match status" value="1"/>
</dbReference>
<sequence length="277" mass="30954">MAKISVVICCANAEATLPAAVASVKWADELVIVDSGSEDRTAEIAQAAADVYRLEPWRGYTGQKKFGTELAANDWVLVLDGDEEVSPKLAQQIQALTDGELDGLDVVYCNRRNWVMGRPVRAWWPDRQSRLIHRGRTHWPEEALHDTREPSDPSRTKRLSGHLEHKRVGFDGLESWSDYFSGKRLDERVLMVARQMHAQGKRASWASLALRPYMAFIKFYFIKRGFLDGTFGLLIAQKAAFSVQLKYAALWAVQQEEAGGPKAAEADPPANAGRQAD</sequence>
<dbReference type="PANTHER" id="PTHR43630:SF2">
    <property type="entry name" value="GLYCOSYLTRANSFERASE"/>
    <property type="match status" value="1"/>
</dbReference>
<feature type="domain" description="Glycosyltransferase 2-like" evidence="3">
    <location>
        <begin position="5"/>
        <end position="120"/>
    </location>
</feature>
<keyword evidence="4" id="KW-0808">Transferase</keyword>
<accession>A0A7X0LMD4</accession>
<dbReference type="GO" id="GO:0016757">
    <property type="term" value="F:glycosyltransferase activity"/>
    <property type="evidence" value="ECO:0007669"/>
    <property type="project" value="UniProtKB-KW"/>
</dbReference>
<evidence type="ECO:0000256" key="1">
    <source>
        <dbReference type="ARBA" id="ARBA00038494"/>
    </source>
</evidence>
<evidence type="ECO:0000256" key="2">
    <source>
        <dbReference type="SAM" id="MobiDB-lite"/>
    </source>
</evidence>
<organism evidence="4 5">
    <name type="scientific">Algisphaera agarilytica</name>
    <dbReference type="NCBI Taxonomy" id="1385975"/>
    <lineage>
        <taxon>Bacteria</taxon>
        <taxon>Pseudomonadati</taxon>
        <taxon>Planctomycetota</taxon>
        <taxon>Phycisphaerae</taxon>
        <taxon>Phycisphaerales</taxon>
        <taxon>Phycisphaeraceae</taxon>
        <taxon>Algisphaera</taxon>
    </lineage>
</organism>
<protein>
    <submittedName>
        <fullName evidence="4">(Heptosyl)LPS beta-1,4-glucosyltransferase</fullName>
        <ecNumber evidence="4">2.4.1.-</ecNumber>
    </submittedName>
</protein>
<evidence type="ECO:0000313" key="5">
    <source>
        <dbReference type="Proteomes" id="UP000541810"/>
    </source>
</evidence>
<dbReference type="SUPFAM" id="SSF53448">
    <property type="entry name" value="Nucleotide-diphospho-sugar transferases"/>
    <property type="match status" value="1"/>
</dbReference>
<dbReference type="RefSeq" id="WP_184678401.1">
    <property type="nucleotide sequence ID" value="NZ_JACHGY010000001.1"/>
</dbReference>